<evidence type="ECO:0000313" key="10">
    <source>
        <dbReference type="EMBL" id="CAL4065037.1"/>
    </source>
</evidence>
<keyword evidence="5" id="KW-1133">Transmembrane helix</keyword>
<gene>
    <name evidence="10" type="ORF">MNOR_LOCUS4495</name>
</gene>
<dbReference type="GO" id="GO:0008146">
    <property type="term" value="F:sulfotransferase activity"/>
    <property type="evidence" value="ECO:0007669"/>
    <property type="project" value="InterPro"/>
</dbReference>
<dbReference type="InterPro" id="IPR018011">
    <property type="entry name" value="Carb_sulfotrans_8-10"/>
</dbReference>
<comment type="subcellular location">
    <subcellularLocation>
        <location evidence="1 9">Golgi apparatus membrane</location>
        <topology evidence="1 9">Single-pass type II membrane protein</topology>
    </subcellularLocation>
</comment>
<evidence type="ECO:0000256" key="5">
    <source>
        <dbReference type="ARBA" id="ARBA00022989"/>
    </source>
</evidence>
<evidence type="ECO:0000256" key="3">
    <source>
        <dbReference type="ARBA" id="ARBA00022679"/>
    </source>
</evidence>
<feature type="non-terminal residue" evidence="10">
    <location>
        <position position="1"/>
    </location>
</feature>
<protein>
    <recommendedName>
        <fullName evidence="9">Carbohydrate sulfotransferase</fullName>
        <ecNumber evidence="9">2.8.2.-</ecNumber>
    </recommendedName>
</protein>
<evidence type="ECO:0000256" key="7">
    <source>
        <dbReference type="ARBA" id="ARBA00023136"/>
    </source>
</evidence>
<evidence type="ECO:0000256" key="9">
    <source>
        <dbReference type="RuleBase" id="RU364020"/>
    </source>
</evidence>
<keyword evidence="4" id="KW-0812">Transmembrane</keyword>
<evidence type="ECO:0000256" key="1">
    <source>
        <dbReference type="ARBA" id="ARBA00004323"/>
    </source>
</evidence>
<sequence length="190" mass="21949">DKFCDGKIFVCPNGVSASSEAKYRSAYWIPILISSGRVPMRDAMKSALHAATHSDGGTFYFREIVESVYSLKERKLLLPKFFKKVEISFTEFLHHIVWTFEHGIANDNWLPQATLCDVCHVDYTRIIHMENSADEIPYVMNLLGYKGAKNVHSDTDESKYNKYYENVPKSLLLKIIDLFRYDFELLGYSL</sequence>
<evidence type="ECO:0000256" key="4">
    <source>
        <dbReference type="ARBA" id="ARBA00022692"/>
    </source>
</evidence>
<evidence type="ECO:0000256" key="2">
    <source>
        <dbReference type="ARBA" id="ARBA00006339"/>
    </source>
</evidence>
<dbReference type="Pfam" id="PF03567">
    <property type="entry name" value="Sulfotransfer_2"/>
    <property type="match status" value="1"/>
</dbReference>
<evidence type="ECO:0000313" key="11">
    <source>
        <dbReference type="Proteomes" id="UP001497623"/>
    </source>
</evidence>
<comment type="caution">
    <text evidence="10">The sequence shown here is derived from an EMBL/GenBank/DDBJ whole genome shotgun (WGS) entry which is preliminary data.</text>
</comment>
<organism evidence="10 11">
    <name type="scientific">Meganyctiphanes norvegica</name>
    <name type="common">Northern krill</name>
    <name type="synonym">Thysanopoda norvegica</name>
    <dbReference type="NCBI Taxonomy" id="48144"/>
    <lineage>
        <taxon>Eukaryota</taxon>
        <taxon>Metazoa</taxon>
        <taxon>Ecdysozoa</taxon>
        <taxon>Arthropoda</taxon>
        <taxon>Crustacea</taxon>
        <taxon>Multicrustacea</taxon>
        <taxon>Malacostraca</taxon>
        <taxon>Eumalacostraca</taxon>
        <taxon>Eucarida</taxon>
        <taxon>Euphausiacea</taxon>
        <taxon>Euphausiidae</taxon>
        <taxon>Meganyctiphanes</taxon>
    </lineage>
</organism>
<keyword evidence="7" id="KW-0472">Membrane</keyword>
<proteinExistence type="inferred from homology"/>
<reference evidence="10 11" key="1">
    <citation type="submission" date="2024-05" db="EMBL/GenBank/DDBJ databases">
        <authorList>
            <person name="Wallberg A."/>
        </authorList>
    </citation>
    <scope>NUCLEOTIDE SEQUENCE [LARGE SCALE GENOMIC DNA]</scope>
</reference>
<evidence type="ECO:0000256" key="6">
    <source>
        <dbReference type="ARBA" id="ARBA00023034"/>
    </source>
</evidence>
<name>A0AAV2PWW5_MEGNR</name>
<keyword evidence="3 9" id="KW-0808">Transferase</keyword>
<dbReference type="EMBL" id="CAXKWB010001650">
    <property type="protein sequence ID" value="CAL4065037.1"/>
    <property type="molecule type" value="Genomic_DNA"/>
</dbReference>
<keyword evidence="8 9" id="KW-0325">Glycoprotein</keyword>
<accession>A0AAV2PWW5</accession>
<dbReference type="GO" id="GO:0000139">
    <property type="term" value="C:Golgi membrane"/>
    <property type="evidence" value="ECO:0007669"/>
    <property type="project" value="UniProtKB-SubCell"/>
</dbReference>
<dbReference type="Proteomes" id="UP001497623">
    <property type="component" value="Unassembled WGS sequence"/>
</dbReference>
<dbReference type="GO" id="GO:0016051">
    <property type="term" value="P:carbohydrate biosynthetic process"/>
    <property type="evidence" value="ECO:0007669"/>
    <property type="project" value="InterPro"/>
</dbReference>
<dbReference type="PANTHER" id="PTHR12137">
    <property type="entry name" value="CARBOHYDRATE SULFOTRANSFERASE"/>
    <property type="match status" value="1"/>
</dbReference>
<dbReference type="AlphaFoldDB" id="A0AAV2PWW5"/>
<keyword evidence="9" id="KW-0735">Signal-anchor</keyword>
<dbReference type="EC" id="2.8.2.-" evidence="9"/>
<keyword evidence="6 9" id="KW-0333">Golgi apparatus</keyword>
<keyword evidence="9" id="KW-0119">Carbohydrate metabolism</keyword>
<keyword evidence="11" id="KW-1185">Reference proteome</keyword>
<dbReference type="InterPro" id="IPR005331">
    <property type="entry name" value="Sulfotransferase"/>
</dbReference>
<comment type="similarity">
    <text evidence="2 9">Belongs to the sulfotransferase 2 family.</text>
</comment>
<dbReference type="PANTHER" id="PTHR12137:SF54">
    <property type="entry name" value="CARBOHYDRATE SULFOTRANSFERASE"/>
    <property type="match status" value="1"/>
</dbReference>
<evidence type="ECO:0000256" key="8">
    <source>
        <dbReference type="ARBA" id="ARBA00023180"/>
    </source>
</evidence>